<protein>
    <submittedName>
        <fullName evidence="1">Pogo transposable element with KRAB domainlike</fullName>
    </submittedName>
</protein>
<evidence type="ECO:0000313" key="2">
    <source>
        <dbReference type="Proteomes" id="UP000237271"/>
    </source>
</evidence>
<gene>
    <name evidence="1" type="ORF">PHPALM_15193</name>
</gene>
<accession>A0A2P4XSS8</accession>
<dbReference type="EMBL" id="NCKW01008118">
    <property type="protein sequence ID" value="POM68628.1"/>
    <property type="molecule type" value="Genomic_DNA"/>
</dbReference>
<keyword evidence="2" id="KW-1185">Reference proteome</keyword>
<proteinExistence type="predicted"/>
<evidence type="ECO:0000313" key="1">
    <source>
        <dbReference type="EMBL" id="POM68628.1"/>
    </source>
</evidence>
<organism evidence="1 2">
    <name type="scientific">Phytophthora palmivora</name>
    <dbReference type="NCBI Taxonomy" id="4796"/>
    <lineage>
        <taxon>Eukaryota</taxon>
        <taxon>Sar</taxon>
        <taxon>Stramenopiles</taxon>
        <taxon>Oomycota</taxon>
        <taxon>Peronosporomycetes</taxon>
        <taxon>Peronosporales</taxon>
        <taxon>Peronosporaceae</taxon>
        <taxon>Phytophthora</taxon>
    </lineage>
</organism>
<dbReference type="AlphaFoldDB" id="A0A2P4XSS8"/>
<reference evidence="1 2" key="1">
    <citation type="journal article" date="2017" name="Genome Biol. Evol.">
        <title>Phytophthora megakarya and P. palmivora, closely related causal agents of cacao black pod rot, underwent increases in genome sizes and gene numbers by different mechanisms.</title>
        <authorList>
            <person name="Ali S.S."/>
            <person name="Shao J."/>
            <person name="Lary D.J."/>
            <person name="Kronmiller B."/>
            <person name="Shen D."/>
            <person name="Strem M.D."/>
            <person name="Amoako-Attah I."/>
            <person name="Akrofi A.Y."/>
            <person name="Begoude B.A."/>
            <person name="Ten Hoopen G.M."/>
            <person name="Coulibaly K."/>
            <person name="Kebe B.I."/>
            <person name="Melnick R.L."/>
            <person name="Guiltinan M.J."/>
            <person name="Tyler B.M."/>
            <person name="Meinhardt L.W."/>
            <person name="Bailey B.A."/>
        </authorList>
    </citation>
    <scope>NUCLEOTIDE SEQUENCE [LARGE SCALE GENOMIC DNA]</scope>
    <source>
        <strain evidence="2">sbr112.9</strain>
    </source>
</reference>
<name>A0A2P4XSS8_9STRA</name>
<dbReference type="Proteomes" id="UP000237271">
    <property type="component" value="Unassembled WGS sequence"/>
</dbReference>
<sequence length="154" mass="17715">MSAHISKVVKAKCSSRDIQLCVIPGGLTAYLQAGDIGIYKQFKDNLCSLIDDWKNSDRVEYTRQGNPRPPSIEVVADWVHEAWRDTDQCVVENSIASAGFSPIPDEWFIWKHDVYGRKFQQRWNEEEKRDKDYDDSGAEDEFADALDDITIIDR</sequence>
<dbReference type="OrthoDB" id="89115at2759"/>
<comment type="caution">
    <text evidence="1">The sequence shown here is derived from an EMBL/GenBank/DDBJ whole genome shotgun (WGS) entry which is preliminary data.</text>
</comment>